<dbReference type="SUPFAM" id="SSF69287">
    <property type="entry name" value="Urease metallochaperone UreE, N-terminal domain"/>
    <property type="match status" value="1"/>
</dbReference>
<evidence type="ECO:0000256" key="2">
    <source>
        <dbReference type="ARBA" id="ARBA00022490"/>
    </source>
</evidence>
<evidence type="ECO:0000259" key="6">
    <source>
        <dbReference type="SMART" id="SM00988"/>
    </source>
</evidence>
<dbReference type="InterPro" id="IPR012406">
    <property type="entry name" value="UreE"/>
</dbReference>
<dbReference type="GO" id="GO:0019627">
    <property type="term" value="P:urea metabolic process"/>
    <property type="evidence" value="ECO:0007669"/>
    <property type="project" value="InterPro"/>
</dbReference>
<dbReference type="Gene3D" id="2.60.260.20">
    <property type="entry name" value="Urease metallochaperone UreE, N-terminal domain"/>
    <property type="match status" value="1"/>
</dbReference>
<reference evidence="7 8" key="1">
    <citation type="submission" date="2020-08" db="EMBL/GenBank/DDBJ databases">
        <title>Genomic Encyclopedia of Type Strains, Phase IV (KMG-IV): sequencing the most valuable type-strain genomes for metagenomic binning, comparative biology and taxonomic classification.</title>
        <authorList>
            <person name="Goeker M."/>
        </authorList>
    </citation>
    <scope>NUCLEOTIDE SEQUENCE [LARGE SCALE GENOMIC DNA]</scope>
    <source>
        <strain evidence="7 8">DSM 102234</strain>
    </source>
</reference>
<dbReference type="Pfam" id="PF02814">
    <property type="entry name" value="UreE_N"/>
    <property type="match status" value="1"/>
</dbReference>
<accession>A0A7W6ECA4</accession>
<dbReference type="EMBL" id="JACIEI010000011">
    <property type="protein sequence ID" value="MBB3995144.1"/>
    <property type="molecule type" value="Genomic_DNA"/>
</dbReference>
<dbReference type="GO" id="GO:0065003">
    <property type="term" value="P:protein-containing complex assembly"/>
    <property type="evidence" value="ECO:0007669"/>
    <property type="project" value="InterPro"/>
</dbReference>
<dbReference type="SMART" id="SM00988">
    <property type="entry name" value="UreE_N"/>
    <property type="match status" value="1"/>
</dbReference>
<dbReference type="GO" id="GO:0006457">
    <property type="term" value="P:protein folding"/>
    <property type="evidence" value="ECO:0007669"/>
    <property type="project" value="InterPro"/>
</dbReference>
<dbReference type="GO" id="GO:0051082">
    <property type="term" value="F:unfolded protein binding"/>
    <property type="evidence" value="ECO:0007669"/>
    <property type="project" value="UniProtKB-UniRule"/>
</dbReference>
<evidence type="ECO:0000256" key="1">
    <source>
        <dbReference type="ARBA" id="ARBA00004496"/>
    </source>
</evidence>
<comment type="subcellular location">
    <subcellularLocation>
        <location evidence="1 5">Cytoplasm</location>
    </subcellularLocation>
</comment>
<comment type="similarity">
    <text evidence="5">Belongs to the UreE family.</text>
</comment>
<dbReference type="PIRSF" id="PIRSF036402">
    <property type="entry name" value="Ureas_acces_UreE"/>
    <property type="match status" value="1"/>
</dbReference>
<dbReference type="AlphaFoldDB" id="A0A7W6ECA4"/>
<dbReference type="RefSeq" id="WP_184566792.1">
    <property type="nucleotide sequence ID" value="NZ_JACIEI010000011.1"/>
</dbReference>
<sequence>MPDHLTRTTRLAGTWKTAVASCELAYDARFIWREVITTREGQSVLVDLPKATSLNHGDALEAADGQLIEIIAADEDLLQIAGDNLVQLAWHMGNRHTACQIEADYLLIQSDPVIKHMLEHLGATVTVVRRQFTPEGGAFGRTCNHVHGEIPRKHDHAH</sequence>
<dbReference type="GO" id="GO:0005737">
    <property type="term" value="C:cytoplasm"/>
    <property type="evidence" value="ECO:0007669"/>
    <property type="project" value="UniProtKB-SubCell"/>
</dbReference>
<organism evidence="7 8">
    <name type="scientific">Sulfitobacter undariae</name>
    <dbReference type="NCBI Taxonomy" id="1563671"/>
    <lineage>
        <taxon>Bacteria</taxon>
        <taxon>Pseudomonadati</taxon>
        <taxon>Pseudomonadota</taxon>
        <taxon>Alphaproteobacteria</taxon>
        <taxon>Rhodobacterales</taxon>
        <taxon>Roseobacteraceae</taxon>
        <taxon>Sulfitobacter</taxon>
    </lineage>
</organism>
<dbReference type="InterPro" id="IPR004029">
    <property type="entry name" value="UreE_N"/>
</dbReference>
<dbReference type="CDD" id="cd00571">
    <property type="entry name" value="UreE"/>
    <property type="match status" value="1"/>
</dbReference>
<evidence type="ECO:0000256" key="3">
    <source>
        <dbReference type="ARBA" id="ARBA00022596"/>
    </source>
</evidence>
<comment type="caution">
    <text evidence="7">The sequence shown here is derived from an EMBL/GenBank/DDBJ whole genome shotgun (WGS) entry which is preliminary data.</text>
</comment>
<dbReference type="SUPFAM" id="SSF69737">
    <property type="entry name" value="Urease metallochaperone UreE, C-terminal domain"/>
    <property type="match status" value="1"/>
</dbReference>
<evidence type="ECO:0000256" key="4">
    <source>
        <dbReference type="ARBA" id="ARBA00023186"/>
    </source>
</evidence>
<gene>
    <name evidence="5" type="primary">ureE</name>
    <name evidence="7" type="ORF">GGR95_002795</name>
</gene>
<keyword evidence="8" id="KW-1185">Reference proteome</keyword>
<dbReference type="GO" id="GO:0016151">
    <property type="term" value="F:nickel cation binding"/>
    <property type="evidence" value="ECO:0007669"/>
    <property type="project" value="UniProtKB-UniRule"/>
</dbReference>
<dbReference type="Pfam" id="PF05194">
    <property type="entry name" value="UreE_C"/>
    <property type="match status" value="1"/>
</dbReference>
<name>A0A7W6ECA4_9RHOB</name>
<feature type="domain" description="UreE urease accessory N-terminal" evidence="6">
    <location>
        <begin position="4"/>
        <end position="68"/>
    </location>
</feature>
<comment type="function">
    <text evidence="5">Involved in urease metallocenter assembly. Binds nickel. Probably functions as a nickel donor during metallocenter assembly.</text>
</comment>
<keyword evidence="3 5" id="KW-0533">Nickel</keyword>
<proteinExistence type="inferred from homology"/>
<dbReference type="InterPro" id="IPR036118">
    <property type="entry name" value="UreE_N_sf"/>
</dbReference>
<dbReference type="Proteomes" id="UP000530268">
    <property type="component" value="Unassembled WGS sequence"/>
</dbReference>
<keyword evidence="2 5" id="KW-0963">Cytoplasm</keyword>
<evidence type="ECO:0000313" key="7">
    <source>
        <dbReference type="EMBL" id="MBB3995144.1"/>
    </source>
</evidence>
<dbReference type="InterPro" id="IPR007864">
    <property type="entry name" value="UreE_C_dom"/>
</dbReference>
<protein>
    <recommendedName>
        <fullName evidence="5">Urease accessory protein UreE</fullName>
    </recommendedName>
</protein>
<keyword evidence="4 5" id="KW-0143">Chaperone</keyword>
<dbReference type="Gene3D" id="3.30.70.790">
    <property type="entry name" value="UreE, C-terminal domain"/>
    <property type="match status" value="1"/>
</dbReference>
<evidence type="ECO:0000256" key="5">
    <source>
        <dbReference type="HAMAP-Rule" id="MF_00822"/>
    </source>
</evidence>
<dbReference type="HAMAP" id="MF_00822">
    <property type="entry name" value="UreE"/>
    <property type="match status" value="1"/>
</dbReference>
<evidence type="ECO:0000313" key="8">
    <source>
        <dbReference type="Proteomes" id="UP000530268"/>
    </source>
</evidence>